<evidence type="ECO:0000256" key="1">
    <source>
        <dbReference type="ARBA" id="ARBA00000056"/>
    </source>
</evidence>
<evidence type="ECO:0000256" key="2">
    <source>
        <dbReference type="ARBA" id="ARBA00002147"/>
    </source>
</evidence>
<dbReference type="UniPathway" id="UPA00629">
    <property type="reaction ID" value="UER00682"/>
</dbReference>
<dbReference type="AlphaFoldDB" id="A0A398CVW7"/>
<evidence type="ECO:0000256" key="4">
    <source>
        <dbReference type="ARBA" id="ARBA00007439"/>
    </source>
</evidence>
<evidence type="ECO:0000256" key="5">
    <source>
        <dbReference type="ARBA" id="ARBA00023235"/>
    </source>
</evidence>
<dbReference type="CDD" id="cd04729">
    <property type="entry name" value="NanE"/>
    <property type="match status" value="1"/>
</dbReference>
<sequence length="224" mass="24634">MLDRIREGLVVSCQALPHEPLHSPFIMSKLALAAEQGGALGIRANSRDDIIAIKQEVSLPVIGIVKRNYVDCDVFITATFKELDELLESGCEMIAMDATSRERPGGVKLSQLIAYCREMNPHVQLMADVSTVEEALEAEKLGFDCVSTTLYGYTQYTSGRKLYDEDFSFLKAVLEAVRLPVIAEGNVMTPEMYKRCLTLGAASVVVGGAITRPLEITRRFTIIA</sequence>
<keyword evidence="9" id="KW-1185">Reference proteome</keyword>
<comment type="catalytic activity">
    <reaction evidence="1 7">
        <text>an N-acyl-D-glucosamine 6-phosphate = an N-acyl-D-mannosamine 6-phosphate</text>
        <dbReference type="Rhea" id="RHEA:23932"/>
        <dbReference type="ChEBI" id="CHEBI:57599"/>
        <dbReference type="ChEBI" id="CHEBI:57666"/>
        <dbReference type="EC" id="5.1.3.9"/>
    </reaction>
</comment>
<comment type="function">
    <text evidence="2 7">Converts N-acetylmannosamine-6-phosphate (ManNAc-6-P) to N-acetylglucosamine-6-phosphate (GlcNAc-6-P).</text>
</comment>
<proteinExistence type="inferred from homology"/>
<comment type="caution">
    <text evidence="8">The sequence shown here is derived from an EMBL/GenBank/DDBJ whole genome shotgun (WGS) entry which is preliminary data.</text>
</comment>
<comment type="similarity">
    <text evidence="4 7">Belongs to the NanE family.</text>
</comment>
<dbReference type="RefSeq" id="WP_119150463.1">
    <property type="nucleotide sequence ID" value="NZ_JBHSOV010000048.1"/>
</dbReference>
<dbReference type="NCBIfam" id="NF002231">
    <property type="entry name" value="PRK01130.1"/>
    <property type="match status" value="1"/>
</dbReference>
<evidence type="ECO:0000256" key="6">
    <source>
        <dbReference type="ARBA" id="ARBA00023277"/>
    </source>
</evidence>
<dbReference type="InterPro" id="IPR013785">
    <property type="entry name" value="Aldolase_TIM"/>
</dbReference>
<dbReference type="HAMAP" id="MF_01235">
    <property type="entry name" value="ManNAc6P_epimer"/>
    <property type="match status" value="1"/>
</dbReference>
<evidence type="ECO:0000256" key="7">
    <source>
        <dbReference type="HAMAP-Rule" id="MF_01235"/>
    </source>
</evidence>
<dbReference type="Gene3D" id="3.20.20.70">
    <property type="entry name" value="Aldolase class I"/>
    <property type="match status" value="1"/>
</dbReference>
<dbReference type="InterPro" id="IPR007260">
    <property type="entry name" value="NanE"/>
</dbReference>
<evidence type="ECO:0000256" key="3">
    <source>
        <dbReference type="ARBA" id="ARBA00005081"/>
    </source>
</evidence>
<dbReference type="GO" id="GO:0019262">
    <property type="term" value="P:N-acetylneuraminate catabolic process"/>
    <property type="evidence" value="ECO:0007669"/>
    <property type="project" value="UniProtKB-UniRule"/>
</dbReference>
<dbReference type="GO" id="GO:0005975">
    <property type="term" value="P:carbohydrate metabolic process"/>
    <property type="evidence" value="ECO:0007669"/>
    <property type="project" value="UniProtKB-UniRule"/>
</dbReference>
<reference evidence="8 9" key="1">
    <citation type="submission" date="2018-09" db="EMBL/GenBank/DDBJ databases">
        <title>Cohnella cavernae sp. nov., isolated from a karst cave.</title>
        <authorList>
            <person name="Zhu H."/>
        </authorList>
    </citation>
    <scope>NUCLEOTIDE SEQUENCE [LARGE SCALE GENOMIC DNA]</scope>
    <source>
        <strain evidence="8 9">K2E09-144</strain>
    </source>
</reference>
<evidence type="ECO:0000313" key="9">
    <source>
        <dbReference type="Proteomes" id="UP000266340"/>
    </source>
</evidence>
<dbReference type="GO" id="GO:0006053">
    <property type="term" value="P:N-acetylmannosamine catabolic process"/>
    <property type="evidence" value="ECO:0007669"/>
    <property type="project" value="TreeGrafter"/>
</dbReference>
<comment type="pathway">
    <text evidence="3 7">Amino-sugar metabolism; N-acetylneuraminate degradation; D-fructose 6-phosphate from N-acetylneuraminate: step 3/5.</text>
</comment>
<dbReference type="FunFam" id="3.20.20.70:FF:000035">
    <property type="entry name" value="Putative N-acetylmannosamine-6-phosphate 2-epimerase"/>
    <property type="match status" value="1"/>
</dbReference>
<dbReference type="Pfam" id="PF04131">
    <property type="entry name" value="NanE"/>
    <property type="match status" value="1"/>
</dbReference>
<keyword evidence="6 7" id="KW-0119">Carbohydrate metabolism</keyword>
<dbReference type="PANTHER" id="PTHR36204:SF1">
    <property type="entry name" value="N-ACETYLMANNOSAMINE-6-PHOSPHATE 2-EPIMERASE-RELATED"/>
    <property type="match status" value="1"/>
</dbReference>
<organism evidence="8 9">
    <name type="scientific">Cohnella faecalis</name>
    <dbReference type="NCBI Taxonomy" id="2315694"/>
    <lineage>
        <taxon>Bacteria</taxon>
        <taxon>Bacillati</taxon>
        <taxon>Bacillota</taxon>
        <taxon>Bacilli</taxon>
        <taxon>Bacillales</taxon>
        <taxon>Paenibacillaceae</taxon>
        <taxon>Cohnella</taxon>
    </lineage>
</organism>
<dbReference type="EC" id="5.1.3.9" evidence="7"/>
<dbReference type="GO" id="GO:0047465">
    <property type="term" value="F:N-acylglucosamine-6-phosphate 2-epimerase activity"/>
    <property type="evidence" value="ECO:0007669"/>
    <property type="project" value="UniProtKB-EC"/>
</dbReference>
<name>A0A398CVW7_9BACL</name>
<dbReference type="EMBL" id="QXJM01000039">
    <property type="protein sequence ID" value="RIE03164.1"/>
    <property type="molecule type" value="Genomic_DNA"/>
</dbReference>
<keyword evidence="5 7" id="KW-0413">Isomerase</keyword>
<dbReference type="Proteomes" id="UP000266340">
    <property type="component" value="Unassembled WGS sequence"/>
</dbReference>
<dbReference type="InterPro" id="IPR011060">
    <property type="entry name" value="RibuloseP-bd_barrel"/>
</dbReference>
<dbReference type="SUPFAM" id="SSF51366">
    <property type="entry name" value="Ribulose-phoshate binding barrel"/>
    <property type="match status" value="1"/>
</dbReference>
<dbReference type="PANTHER" id="PTHR36204">
    <property type="entry name" value="N-ACETYLMANNOSAMINE-6-PHOSPHATE 2-EPIMERASE-RELATED"/>
    <property type="match status" value="1"/>
</dbReference>
<evidence type="ECO:0000313" key="8">
    <source>
        <dbReference type="EMBL" id="RIE03164.1"/>
    </source>
</evidence>
<gene>
    <name evidence="7" type="primary">nanE</name>
    <name evidence="8" type="ORF">D3H35_17110</name>
</gene>
<dbReference type="OrthoDB" id="9781704at2"/>
<protein>
    <recommendedName>
        <fullName evidence="7">Putative N-acetylmannosamine-6-phosphate 2-epimerase</fullName>
        <ecNumber evidence="7">5.1.3.9</ecNumber>
    </recommendedName>
    <alternativeName>
        <fullName evidence="7">ManNAc-6-P epimerase</fullName>
    </alternativeName>
</protein>
<accession>A0A398CVW7</accession>
<dbReference type="GO" id="GO:0005829">
    <property type="term" value="C:cytosol"/>
    <property type="evidence" value="ECO:0007669"/>
    <property type="project" value="TreeGrafter"/>
</dbReference>